<accession>A0A9D9ETU1</accession>
<evidence type="ECO:0000256" key="1">
    <source>
        <dbReference type="ARBA" id="ARBA00004651"/>
    </source>
</evidence>
<feature type="transmembrane region" description="Helical" evidence="10">
    <location>
        <begin position="343"/>
        <end position="363"/>
    </location>
</feature>
<evidence type="ECO:0000256" key="2">
    <source>
        <dbReference type="ARBA" id="ARBA00022448"/>
    </source>
</evidence>
<dbReference type="GO" id="GO:0042910">
    <property type="term" value="F:xenobiotic transmembrane transporter activity"/>
    <property type="evidence" value="ECO:0007669"/>
    <property type="project" value="InterPro"/>
</dbReference>
<feature type="transmembrane region" description="Helical" evidence="10">
    <location>
        <begin position="58"/>
        <end position="85"/>
    </location>
</feature>
<keyword evidence="6 10" id="KW-1133">Transmembrane helix</keyword>
<evidence type="ECO:0000256" key="5">
    <source>
        <dbReference type="ARBA" id="ARBA00022692"/>
    </source>
</evidence>
<feature type="transmembrane region" description="Helical" evidence="10">
    <location>
        <begin position="419"/>
        <end position="436"/>
    </location>
</feature>
<keyword evidence="7" id="KW-0406">Ion transport</keyword>
<evidence type="ECO:0000256" key="10">
    <source>
        <dbReference type="SAM" id="Phobius"/>
    </source>
</evidence>
<dbReference type="InterPro" id="IPR050222">
    <property type="entry name" value="MATE_MdtK"/>
</dbReference>
<evidence type="ECO:0000313" key="12">
    <source>
        <dbReference type="Proteomes" id="UP000823661"/>
    </source>
</evidence>
<keyword evidence="8 10" id="KW-0472">Membrane</keyword>
<comment type="caution">
    <text evidence="11">The sequence shown here is derived from an EMBL/GenBank/DDBJ whole genome shotgun (WGS) entry which is preliminary data.</text>
</comment>
<reference evidence="11" key="2">
    <citation type="journal article" date="2021" name="PeerJ">
        <title>Extensive microbial diversity within the chicken gut microbiome revealed by metagenomics and culture.</title>
        <authorList>
            <person name="Gilroy R."/>
            <person name="Ravi A."/>
            <person name="Getino M."/>
            <person name="Pursley I."/>
            <person name="Horton D.L."/>
            <person name="Alikhan N.F."/>
            <person name="Baker D."/>
            <person name="Gharbi K."/>
            <person name="Hall N."/>
            <person name="Watson M."/>
            <person name="Adriaenssens E.M."/>
            <person name="Foster-Nyarko E."/>
            <person name="Jarju S."/>
            <person name="Secka A."/>
            <person name="Antonio M."/>
            <person name="Oren A."/>
            <person name="Chaudhuri R.R."/>
            <person name="La Ragione R."/>
            <person name="Hildebrand F."/>
            <person name="Pallen M.J."/>
        </authorList>
    </citation>
    <scope>NUCLEOTIDE SEQUENCE</scope>
    <source>
        <strain evidence="11">B1-20833</strain>
    </source>
</reference>
<keyword evidence="5 10" id="KW-0812">Transmembrane</keyword>
<feature type="transmembrane region" description="Helical" evidence="10">
    <location>
        <begin position="138"/>
        <end position="156"/>
    </location>
</feature>
<sequence>MGAETALLEMVRTGMPLSWRQRLSLIVRLSVPSMLAQLSYIVMVYIDASMVGSLGAEASAAIGLMSTSTWLFGGILSAASVGFSVQVAHLIGAGEFRRARDVLRQALAATSVFGLGAMSVACAVSPFLPGWLGGDESITGMASEYFLIFALSLPFMQLNRLSGSMLQSSGNMKVPSLLNVFMCILDVIFNTIFIFPTREISVLGLRFTMYGAGMEVAGAALGTALAIAVTSCIMSSYLCFRSRELSLTQEKSRLRMQGSTLKKAFQIGAPIGLEHTIMCGAQIASTVIVAPLGNIAIAANAFAVTAESLCYMPGQGIGDAATTLVGQSVGACRKDLTRRFANMSVVLGMAVMTVMGAVMYLAAPLMMGIMTPVAEIKELGVSVLRIEAFAEPMYAASIVAYCAFIGTGDTLIPSCMNFFSIWVVRLSLAAILAPVLGLKGVWIAMCIELCFRGAIFLYRLVRGRWLDRIG</sequence>
<feature type="transmembrane region" description="Helical" evidence="10">
    <location>
        <begin position="106"/>
        <end position="132"/>
    </location>
</feature>
<dbReference type="InterPro" id="IPR048279">
    <property type="entry name" value="MdtK-like"/>
</dbReference>
<dbReference type="CDD" id="cd13137">
    <property type="entry name" value="MATE_NorM_like"/>
    <property type="match status" value="1"/>
</dbReference>
<dbReference type="AlphaFoldDB" id="A0A9D9ETU1"/>
<feature type="transmembrane region" description="Helical" evidence="10">
    <location>
        <begin position="25"/>
        <end position="46"/>
    </location>
</feature>
<dbReference type="PIRSF" id="PIRSF006603">
    <property type="entry name" value="DinF"/>
    <property type="match status" value="1"/>
</dbReference>
<dbReference type="Proteomes" id="UP000823661">
    <property type="component" value="Unassembled WGS sequence"/>
</dbReference>
<comment type="subcellular location">
    <subcellularLocation>
        <location evidence="1">Cell membrane</location>
        <topology evidence="1">Multi-pass membrane protein</topology>
    </subcellularLocation>
</comment>
<feature type="transmembrane region" description="Helical" evidence="10">
    <location>
        <begin position="216"/>
        <end position="240"/>
    </location>
</feature>
<keyword evidence="3" id="KW-0050">Antiport</keyword>
<dbReference type="NCBIfam" id="TIGR00797">
    <property type="entry name" value="matE"/>
    <property type="match status" value="1"/>
</dbReference>
<evidence type="ECO:0000256" key="3">
    <source>
        <dbReference type="ARBA" id="ARBA00022449"/>
    </source>
</evidence>
<evidence type="ECO:0000256" key="6">
    <source>
        <dbReference type="ARBA" id="ARBA00022989"/>
    </source>
</evidence>
<keyword evidence="4" id="KW-1003">Cell membrane</keyword>
<dbReference type="GO" id="GO:0015297">
    <property type="term" value="F:antiporter activity"/>
    <property type="evidence" value="ECO:0007669"/>
    <property type="project" value="UniProtKB-KW"/>
</dbReference>
<reference evidence="11" key="1">
    <citation type="submission" date="2020-10" db="EMBL/GenBank/DDBJ databases">
        <authorList>
            <person name="Gilroy R."/>
        </authorList>
    </citation>
    <scope>NUCLEOTIDE SEQUENCE</scope>
    <source>
        <strain evidence="11">B1-20833</strain>
    </source>
</reference>
<name>A0A9D9ETU1_9BACT</name>
<evidence type="ECO:0000256" key="4">
    <source>
        <dbReference type="ARBA" id="ARBA00022475"/>
    </source>
</evidence>
<evidence type="ECO:0000256" key="8">
    <source>
        <dbReference type="ARBA" id="ARBA00023136"/>
    </source>
</evidence>
<dbReference type="GO" id="GO:0005886">
    <property type="term" value="C:plasma membrane"/>
    <property type="evidence" value="ECO:0007669"/>
    <property type="project" value="UniProtKB-SubCell"/>
</dbReference>
<feature type="transmembrane region" description="Helical" evidence="10">
    <location>
        <begin position="177"/>
        <end position="196"/>
    </location>
</feature>
<proteinExistence type="predicted"/>
<evidence type="ECO:0000313" key="11">
    <source>
        <dbReference type="EMBL" id="MBO8452983.1"/>
    </source>
</evidence>
<dbReference type="PANTHER" id="PTHR43298">
    <property type="entry name" value="MULTIDRUG RESISTANCE PROTEIN NORM-RELATED"/>
    <property type="match status" value="1"/>
</dbReference>
<keyword evidence="2" id="KW-0813">Transport</keyword>
<dbReference type="EMBL" id="JADIMI010000083">
    <property type="protein sequence ID" value="MBO8452983.1"/>
    <property type="molecule type" value="Genomic_DNA"/>
</dbReference>
<dbReference type="GO" id="GO:0006811">
    <property type="term" value="P:monoatomic ion transport"/>
    <property type="evidence" value="ECO:0007669"/>
    <property type="project" value="UniProtKB-KW"/>
</dbReference>
<evidence type="ECO:0000256" key="7">
    <source>
        <dbReference type="ARBA" id="ARBA00023065"/>
    </source>
</evidence>
<dbReference type="Pfam" id="PF01554">
    <property type="entry name" value="MatE"/>
    <property type="match status" value="2"/>
</dbReference>
<evidence type="ECO:0000256" key="9">
    <source>
        <dbReference type="ARBA" id="ARBA00031636"/>
    </source>
</evidence>
<dbReference type="InterPro" id="IPR002528">
    <property type="entry name" value="MATE_fam"/>
</dbReference>
<gene>
    <name evidence="11" type="ORF">IAC06_08920</name>
</gene>
<protein>
    <recommendedName>
        <fullName evidence="9">Multidrug-efflux transporter</fullName>
    </recommendedName>
</protein>
<organism evidence="11 12">
    <name type="scientific">Candidatus Cryptobacteroides intestinavium</name>
    <dbReference type="NCBI Taxonomy" id="2840766"/>
    <lineage>
        <taxon>Bacteria</taxon>
        <taxon>Pseudomonadati</taxon>
        <taxon>Bacteroidota</taxon>
        <taxon>Bacteroidia</taxon>
        <taxon>Bacteroidales</taxon>
        <taxon>Candidatus Cryptobacteroides</taxon>
    </lineage>
</organism>
<dbReference type="PANTHER" id="PTHR43298:SF2">
    <property type="entry name" value="FMN_FAD EXPORTER YEEO-RELATED"/>
    <property type="match status" value="1"/>
</dbReference>